<dbReference type="InParanoid" id="A0A078AGS2"/>
<dbReference type="EMBL" id="CCKQ01009890">
    <property type="protein sequence ID" value="CDW81399.1"/>
    <property type="molecule type" value="Genomic_DNA"/>
</dbReference>
<dbReference type="Proteomes" id="UP000039865">
    <property type="component" value="Unassembled WGS sequence"/>
</dbReference>
<accession>A0A078AGS2</accession>
<protein>
    <submittedName>
        <fullName evidence="1">Uncharacterized protein</fullName>
    </submittedName>
</protein>
<evidence type="ECO:0000313" key="2">
    <source>
        <dbReference type="Proteomes" id="UP000039865"/>
    </source>
</evidence>
<reference evidence="1 2" key="1">
    <citation type="submission" date="2014-06" db="EMBL/GenBank/DDBJ databases">
        <authorList>
            <person name="Swart Estienne"/>
        </authorList>
    </citation>
    <scope>NUCLEOTIDE SEQUENCE [LARGE SCALE GENOMIC DNA]</scope>
    <source>
        <strain evidence="1 2">130c</strain>
    </source>
</reference>
<sequence>MNRFMWLNSINYKDQQKESILRSIEAIEFQQNSSMISMIRQNTYNQNVSGLDQMSLVLLKNDLAGTIKSSATIAYVGVFNRFMPNIMSVRQLDGLVYLLFVDYEGNGILVIIHKDLNDIKKQHSLNNSYSCYLQSLYFNPQNHDVYLWGCLESQNNTEAFFGVILHETTSQKHTILYRNVNEYQNQAGFICLGIAVIAKDNIKDPFAFEIFKGELLEQKIEFKGKFLVASYFRYVHDKQDYYHLGQLYESKSKQKAYFSSYLKSVYYSIIEEIKGNGDTKSYQKIQLDSSNLFSFTEVSVSPSKQQIWTSLTIIVIKDLLPYVNLWEYQDNKTQKDIIVSNLSVQHYTIPNKVCYIGSQCNLIDSNYSLVNQCIDERSNQYKFEIIVDNQTFSNALEQVLQNQSGGLGSFQQLNISFKLNDS</sequence>
<organism evidence="1 2">
    <name type="scientific">Stylonychia lemnae</name>
    <name type="common">Ciliate</name>
    <dbReference type="NCBI Taxonomy" id="5949"/>
    <lineage>
        <taxon>Eukaryota</taxon>
        <taxon>Sar</taxon>
        <taxon>Alveolata</taxon>
        <taxon>Ciliophora</taxon>
        <taxon>Intramacronucleata</taxon>
        <taxon>Spirotrichea</taxon>
        <taxon>Stichotrichia</taxon>
        <taxon>Sporadotrichida</taxon>
        <taxon>Oxytrichidae</taxon>
        <taxon>Stylonychinae</taxon>
        <taxon>Stylonychia</taxon>
    </lineage>
</organism>
<proteinExistence type="predicted"/>
<gene>
    <name evidence="1" type="primary">Contig195.g234</name>
    <name evidence="1" type="ORF">STYLEM_10415</name>
</gene>
<keyword evidence="2" id="KW-1185">Reference proteome</keyword>
<name>A0A078AGS2_STYLE</name>
<evidence type="ECO:0000313" key="1">
    <source>
        <dbReference type="EMBL" id="CDW81399.1"/>
    </source>
</evidence>
<dbReference type="AlphaFoldDB" id="A0A078AGS2"/>